<dbReference type="KEGG" id="emt:CPZ25_011470"/>
<dbReference type="AlphaFoldDB" id="A0A4P9CB26"/>
<evidence type="ECO:0000313" key="1">
    <source>
        <dbReference type="EMBL" id="QCT71922.1"/>
    </source>
</evidence>
<evidence type="ECO:0000313" key="2">
    <source>
        <dbReference type="Proteomes" id="UP000218387"/>
    </source>
</evidence>
<name>A0A4P9CB26_EUBML</name>
<sequence>MFWCFLVWMIIMKIAQEYKGYYLDVFYKNGVVNGIIQQTQDRLQGLTVEEVVREFKKKVNLIN</sequence>
<proteinExistence type="predicted"/>
<gene>
    <name evidence="1" type="ORF">CPZ25_011470</name>
</gene>
<organism evidence="1 2">
    <name type="scientific">Eubacterium maltosivorans</name>
    <dbReference type="NCBI Taxonomy" id="2041044"/>
    <lineage>
        <taxon>Bacteria</taxon>
        <taxon>Bacillati</taxon>
        <taxon>Bacillota</taxon>
        <taxon>Clostridia</taxon>
        <taxon>Eubacteriales</taxon>
        <taxon>Eubacteriaceae</taxon>
        <taxon>Eubacterium</taxon>
    </lineage>
</organism>
<accession>A0A4P9CB26</accession>
<dbReference type="EMBL" id="CP029487">
    <property type="protein sequence ID" value="QCT71922.1"/>
    <property type="molecule type" value="Genomic_DNA"/>
</dbReference>
<dbReference type="Proteomes" id="UP000218387">
    <property type="component" value="Chromosome"/>
</dbReference>
<keyword evidence="2" id="KW-1185">Reference proteome</keyword>
<protein>
    <submittedName>
        <fullName evidence="1">Uncharacterized protein</fullName>
    </submittedName>
</protein>
<reference evidence="1 2" key="1">
    <citation type="submission" date="2018-05" db="EMBL/GenBank/DDBJ databases">
        <title>Genome comparison of Eubacterium sp.</title>
        <authorList>
            <person name="Feng Y."/>
            <person name="Sanchez-Andrea I."/>
            <person name="Stams A.J.M."/>
            <person name="De Vos W.M."/>
        </authorList>
    </citation>
    <scope>NUCLEOTIDE SEQUENCE [LARGE SCALE GENOMIC DNA]</scope>
    <source>
        <strain evidence="1 2">YI</strain>
    </source>
</reference>